<evidence type="ECO:0008006" key="6">
    <source>
        <dbReference type="Google" id="ProtNLM"/>
    </source>
</evidence>
<evidence type="ECO:0000313" key="5">
    <source>
        <dbReference type="Proteomes" id="UP001244341"/>
    </source>
</evidence>
<dbReference type="InterPro" id="IPR036250">
    <property type="entry name" value="AcylCo_DH-like_C"/>
</dbReference>
<dbReference type="InterPro" id="IPR006091">
    <property type="entry name" value="Acyl-CoA_Oxase/DH_mid-dom"/>
</dbReference>
<dbReference type="PANTHER" id="PTHR10909">
    <property type="entry name" value="ELECTRON TRANSPORT OXIDOREDUCTASE"/>
    <property type="match status" value="1"/>
</dbReference>
<dbReference type="EMBL" id="CP126222">
    <property type="protein sequence ID" value="WIA22931.1"/>
    <property type="molecule type" value="Genomic_DNA"/>
</dbReference>
<dbReference type="Pfam" id="PF22924">
    <property type="entry name" value="ACOX_C_alpha1"/>
    <property type="match status" value="1"/>
</dbReference>
<organism evidence="4 5">
    <name type="scientific">Tetradesmus obliquus</name>
    <name type="common">Green alga</name>
    <name type="synonym">Acutodesmus obliquus</name>
    <dbReference type="NCBI Taxonomy" id="3088"/>
    <lineage>
        <taxon>Eukaryota</taxon>
        <taxon>Viridiplantae</taxon>
        <taxon>Chlorophyta</taxon>
        <taxon>core chlorophytes</taxon>
        <taxon>Chlorophyceae</taxon>
        <taxon>CS clade</taxon>
        <taxon>Sphaeropleales</taxon>
        <taxon>Scenedesmaceae</taxon>
        <taxon>Tetradesmus</taxon>
    </lineage>
</organism>
<dbReference type="InterPro" id="IPR055060">
    <property type="entry name" value="ACOX_C_alpha1"/>
</dbReference>
<feature type="domain" description="Acyl-CoA oxidase C-alpha1" evidence="3">
    <location>
        <begin position="231"/>
        <end position="386"/>
    </location>
</feature>
<dbReference type="SUPFAM" id="SSF47203">
    <property type="entry name" value="Acyl-CoA dehydrogenase C-terminal domain-like"/>
    <property type="match status" value="1"/>
</dbReference>
<keyword evidence="1" id="KW-0285">Flavoprotein</keyword>
<dbReference type="SUPFAM" id="SSF56645">
    <property type="entry name" value="Acyl-CoA dehydrogenase NM domain-like"/>
    <property type="match status" value="1"/>
</dbReference>
<dbReference type="Proteomes" id="UP001244341">
    <property type="component" value="Chromosome 15b"/>
</dbReference>
<dbReference type="PANTHER" id="PTHR10909:SF378">
    <property type="entry name" value="ACYL-COENZYME A OXIDASE"/>
    <property type="match status" value="1"/>
</dbReference>
<protein>
    <recommendedName>
        <fullName evidence="6">Acyl-coenzyme A oxidase</fullName>
    </recommendedName>
</protein>
<accession>A0ABY8UNB5</accession>
<keyword evidence="5" id="KW-1185">Reference proteome</keyword>
<feature type="domain" description="Acyl-CoA oxidase/dehydrogenase middle" evidence="2">
    <location>
        <begin position="79"/>
        <end position="195"/>
    </location>
</feature>
<reference evidence="4 5" key="1">
    <citation type="submission" date="2023-05" db="EMBL/GenBank/DDBJ databases">
        <title>A 100% complete, gapless, phased diploid assembly of the Scenedesmus obliquus UTEX 3031 genome.</title>
        <authorList>
            <person name="Biondi T.C."/>
            <person name="Hanschen E.R."/>
            <person name="Kwon T."/>
            <person name="Eng W."/>
            <person name="Kruse C.P.S."/>
            <person name="Koehler S.I."/>
            <person name="Kunde Y."/>
            <person name="Gleasner C.D."/>
            <person name="You Mak K.T."/>
            <person name="Polle J."/>
            <person name="Hovde B.T."/>
            <person name="Starkenburg S.R."/>
        </authorList>
    </citation>
    <scope>NUCLEOTIDE SEQUENCE [LARGE SCALE GENOMIC DNA]</scope>
    <source>
        <strain evidence="4 5">DOE0152z</strain>
    </source>
</reference>
<dbReference type="InterPro" id="IPR009100">
    <property type="entry name" value="AcylCoA_DH/oxidase_NM_dom_sf"/>
</dbReference>
<sequence length="420" mass="46023">MQHNGTVLLKEGIKPLTFSDRDYKKYFYLAECLSMVDLSLMVKSGVQYSLWGGSVLNLGTEQHRRAYYDDIGAFRLPGCFAMTELKHGSNVAALQTEAVLDVSTDEWVINTPDEGAIKWWIGNAAEDGKAATVFARLKVPSQDSQAGLVDHGVHAFVVPLRDEAGRCLPGVEIHDCGYKVGLNGVDNGAIRFSHVRVPRMNLLDRFATVDKSGRYSSPLTSESRRFAATLGELTGGRVGLTCGSVGVLKGAVTIAIRYSAGRQQFGPPDSAEVSVLDYQSTQLKLMPLLATAYCLHFAKDHLVNLYVDMKRTKDALLVEEVHSLSAGLKAYTTAFTQDALSICREACGGHGYAAINRLGQLRSDHDIFQTFEGDNTVLLQQVTGTLLKGYRARFKGAPLSSTFSYLKQYVASELVWTPYE</sequence>
<proteinExistence type="predicted"/>
<evidence type="ECO:0000313" key="4">
    <source>
        <dbReference type="EMBL" id="WIA22931.1"/>
    </source>
</evidence>
<dbReference type="Gene3D" id="1.20.140.10">
    <property type="entry name" value="Butyryl-CoA Dehydrogenase, subunit A, domain 3"/>
    <property type="match status" value="1"/>
</dbReference>
<gene>
    <name evidence="4" type="ORF">OEZ85_001301</name>
</gene>
<dbReference type="InterPro" id="IPR046373">
    <property type="entry name" value="Acyl-CoA_Oxase/DH_mid-dom_sf"/>
</dbReference>
<evidence type="ECO:0000256" key="1">
    <source>
        <dbReference type="ARBA" id="ARBA00022630"/>
    </source>
</evidence>
<evidence type="ECO:0000259" key="3">
    <source>
        <dbReference type="Pfam" id="PF22924"/>
    </source>
</evidence>
<evidence type="ECO:0000259" key="2">
    <source>
        <dbReference type="Pfam" id="PF02770"/>
    </source>
</evidence>
<name>A0ABY8UNB5_TETOB</name>
<dbReference type="InterPro" id="IPR012258">
    <property type="entry name" value="Acyl-CoA_oxidase"/>
</dbReference>
<dbReference type="Gene3D" id="2.40.110.10">
    <property type="entry name" value="Butyryl-CoA Dehydrogenase, subunit A, domain 2"/>
    <property type="match status" value="1"/>
</dbReference>
<dbReference type="Pfam" id="PF02770">
    <property type="entry name" value="Acyl-CoA_dh_M"/>
    <property type="match status" value="1"/>
</dbReference>